<keyword evidence="7 22" id="KW-0479">Metal-binding</keyword>
<keyword evidence="27" id="KW-0175">Coiled coil</keyword>
<keyword evidence="3" id="KW-1017">Isopeptide bond</keyword>
<keyword evidence="8 22" id="KW-0547">Nucleotide-binding</keyword>
<evidence type="ECO:0000259" key="31">
    <source>
        <dbReference type="PROSITE" id="PS50110"/>
    </source>
</evidence>
<evidence type="ECO:0000256" key="19">
    <source>
        <dbReference type="ARBA" id="ARBA00023170"/>
    </source>
</evidence>
<keyword evidence="9 22" id="KW-0936">Ethylene signaling pathway</keyword>
<evidence type="ECO:0000256" key="1">
    <source>
        <dbReference type="ARBA" id="ARBA00004477"/>
    </source>
</evidence>
<comment type="similarity">
    <text evidence="2 22">Belongs to the ethylene receptor family.</text>
</comment>
<comment type="subunit">
    <text evidence="21">Heteromer with ETR1. Binds to MRF3/ECIP1.</text>
</comment>
<evidence type="ECO:0000256" key="24">
    <source>
        <dbReference type="PIRSR" id="PIRSR026389-3"/>
    </source>
</evidence>
<comment type="function">
    <text evidence="22">May act early in the ethylene signal transduction pathway, possibly as an ethylene receptor, or as a regulator of the pathway.</text>
</comment>
<feature type="coiled-coil region" evidence="27">
    <location>
        <begin position="334"/>
        <end position="364"/>
    </location>
</feature>
<evidence type="ECO:0000256" key="23">
    <source>
        <dbReference type="PIRSR" id="PIRSR026389-2"/>
    </source>
</evidence>
<dbReference type="AlphaFoldDB" id="A0A438KMA9"/>
<comment type="cofactor">
    <cofactor evidence="23">
        <name>Cu cation</name>
        <dbReference type="ChEBI" id="CHEBI:23378"/>
    </cofactor>
    <text evidence="23">Binds 1 copper ion per dimer.</text>
</comment>
<keyword evidence="18 24" id="KW-1015">Disulfide bond</keyword>
<feature type="binding site" evidence="23">
    <location>
        <position position="88"/>
    </location>
    <ligand>
        <name>Cu cation</name>
        <dbReference type="ChEBI" id="CHEBI:23378"/>
    </ligand>
</feature>
<dbReference type="SUPFAM" id="SSF52172">
    <property type="entry name" value="CheY-like"/>
    <property type="match status" value="1"/>
</dbReference>
<dbReference type="GO" id="GO:0010105">
    <property type="term" value="P:negative regulation of ethylene-activated signaling pathway"/>
    <property type="evidence" value="ECO:0007669"/>
    <property type="project" value="UniProtKB-ARBA"/>
</dbReference>
<evidence type="ECO:0000256" key="29">
    <source>
        <dbReference type="SAM" id="SignalP"/>
    </source>
</evidence>
<keyword evidence="10 22" id="KW-0418">Kinase</keyword>
<dbReference type="SUPFAM" id="SSF47384">
    <property type="entry name" value="Homodimeric domain of signal transducing histidine kinase"/>
    <property type="match status" value="1"/>
</dbReference>
<dbReference type="InterPro" id="IPR036097">
    <property type="entry name" value="HisK_dim/P_sf"/>
</dbReference>
<dbReference type="InterPro" id="IPR003018">
    <property type="entry name" value="GAF"/>
</dbReference>
<dbReference type="InterPro" id="IPR001789">
    <property type="entry name" value="Sig_transdc_resp-reg_receiver"/>
</dbReference>
<evidence type="ECO:0000256" key="17">
    <source>
        <dbReference type="ARBA" id="ARBA00023136"/>
    </source>
</evidence>
<evidence type="ECO:0000256" key="2">
    <source>
        <dbReference type="ARBA" id="ARBA00009842"/>
    </source>
</evidence>
<dbReference type="GO" id="GO:0000155">
    <property type="term" value="F:phosphorelay sensor kinase activity"/>
    <property type="evidence" value="ECO:0007669"/>
    <property type="project" value="InterPro"/>
</dbReference>
<comment type="subcellular location">
    <subcellularLocation>
        <location evidence="1">Endoplasmic reticulum membrane</location>
        <topology evidence="1">Multi-pass membrane protein</topology>
    </subcellularLocation>
</comment>
<protein>
    <recommendedName>
        <fullName evidence="22">Ethylene receptor</fullName>
    </recommendedName>
</protein>
<feature type="chain" id="PRO_5033822442" description="Ethylene receptor" evidence="29">
    <location>
        <begin position="21"/>
        <end position="764"/>
    </location>
</feature>
<evidence type="ECO:0000313" key="32">
    <source>
        <dbReference type="EMBL" id="RVW55874.1"/>
    </source>
</evidence>
<dbReference type="PIRSF" id="PIRSF026389">
    <property type="entry name" value="Ethyln_sen_HK"/>
    <property type="match status" value="1"/>
</dbReference>
<feature type="domain" description="Histidine kinase" evidence="30">
    <location>
        <begin position="371"/>
        <end position="609"/>
    </location>
</feature>
<dbReference type="EMBL" id="QGNW01000004">
    <property type="protein sequence ID" value="RVX22335.1"/>
    <property type="molecule type" value="Genomic_DNA"/>
</dbReference>
<keyword evidence="17 22" id="KW-0472">Membrane</keyword>
<name>A0A438KMA9_VITVI</name>
<dbReference type="GO" id="GO:0046872">
    <property type="term" value="F:metal ion binding"/>
    <property type="evidence" value="ECO:0007669"/>
    <property type="project" value="UniProtKB-UniRule"/>
</dbReference>
<evidence type="ECO:0000256" key="18">
    <source>
        <dbReference type="ARBA" id="ARBA00023157"/>
    </source>
</evidence>
<keyword evidence="15 22" id="KW-0186">Copper</keyword>
<comment type="caution">
    <text evidence="33">The sequence shown here is derived from an EMBL/GenBank/DDBJ whole genome shotgun (WGS) entry which is preliminary data.</text>
</comment>
<dbReference type="SMART" id="SM00388">
    <property type="entry name" value="HisKA"/>
    <property type="match status" value="1"/>
</dbReference>
<comment type="function">
    <text evidence="20">Ethylene receptor related to bacterial two-component regulators. Acts as a redundant negative regulator of ethylene signaling.</text>
</comment>
<dbReference type="CDD" id="cd00082">
    <property type="entry name" value="HisKA"/>
    <property type="match status" value="1"/>
</dbReference>
<evidence type="ECO:0000256" key="27">
    <source>
        <dbReference type="SAM" id="Coils"/>
    </source>
</evidence>
<gene>
    <name evidence="33" type="primary">ETR2_1</name>
    <name evidence="32" type="synonym">ETR2_3</name>
    <name evidence="33" type="ORF">CK203_000966</name>
    <name evidence="32" type="ORF">CK203_104103</name>
</gene>
<feature type="binding site" evidence="23">
    <location>
        <position position="92"/>
    </location>
    <ligand>
        <name>Cu cation</name>
        <dbReference type="ChEBI" id="CHEBI:23378"/>
    </ligand>
</feature>
<dbReference type="GO" id="GO:0051740">
    <property type="term" value="F:ethylene binding"/>
    <property type="evidence" value="ECO:0007669"/>
    <property type="project" value="UniProtKB-UniRule"/>
</dbReference>
<feature type="modified residue" description="4-aspartylphosphate" evidence="26">
    <location>
        <position position="690"/>
    </location>
</feature>
<evidence type="ECO:0000256" key="9">
    <source>
        <dbReference type="ARBA" id="ARBA00022745"/>
    </source>
</evidence>
<dbReference type="GO" id="GO:0038199">
    <property type="term" value="F:ethylene receptor activity"/>
    <property type="evidence" value="ECO:0007669"/>
    <property type="project" value="UniProtKB-UniRule"/>
</dbReference>
<dbReference type="SMART" id="SM00065">
    <property type="entry name" value="GAF"/>
    <property type="match status" value="1"/>
</dbReference>
<dbReference type="FunFam" id="1.10.287.130:FF:000087">
    <property type="entry name" value="Ethylene receptor 4"/>
    <property type="match status" value="1"/>
</dbReference>
<keyword evidence="6 28" id="KW-0812">Transmembrane</keyword>
<dbReference type="InterPro" id="IPR011006">
    <property type="entry name" value="CheY-like_superfamily"/>
</dbReference>
<dbReference type="Gene3D" id="3.40.50.2300">
    <property type="match status" value="1"/>
</dbReference>
<keyword evidence="29" id="KW-0732">Signal</keyword>
<evidence type="ECO:0000256" key="10">
    <source>
        <dbReference type="ARBA" id="ARBA00022777"/>
    </source>
</evidence>
<feature type="signal peptide" evidence="29">
    <location>
        <begin position="1"/>
        <end position="20"/>
    </location>
</feature>
<evidence type="ECO:0000256" key="3">
    <source>
        <dbReference type="ARBA" id="ARBA00022499"/>
    </source>
</evidence>
<keyword evidence="12 22" id="KW-0067">ATP-binding</keyword>
<dbReference type="PANTHER" id="PTHR24423:SF633">
    <property type="entry name" value="ETHYLENE RECEPTOR 2"/>
    <property type="match status" value="1"/>
</dbReference>
<feature type="cross-link" description="Glycyl lysine isopeptide (Lys-Gly) (interchain with G-Cter in ubiquitin)" evidence="25">
    <location>
        <position position="742"/>
    </location>
</feature>
<feature type="disulfide bond" description="Interchain" evidence="24">
    <location>
        <position position="28"/>
    </location>
</feature>
<dbReference type="InterPro" id="IPR014525">
    <property type="entry name" value="ETR"/>
</dbReference>
<dbReference type="SUPFAM" id="SSF55874">
    <property type="entry name" value="ATPase domain of HSP90 chaperone/DNA topoisomerase II/histidine kinase"/>
    <property type="match status" value="1"/>
</dbReference>
<keyword evidence="14 28" id="KW-1133">Transmembrane helix</keyword>
<dbReference type="Pfam" id="PF00072">
    <property type="entry name" value="Response_reg"/>
    <property type="match status" value="1"/>
</dbReference>
<feature type="transmembrane region" description="Helical" evidence="28">
    <location>
        <begin position="74"/>
        <end position="94"/>
    </location>
</feature>
<dbReference type="PROSITE" id="PS50109">
    <property type="entry name" value="HIS_KIN"/>
    <property type="match status" value="1"/>
</dbReference>
<evidence type="ECO:0000256" key="20">
    <source>
        <dbReference type="ARBA" id="ARBA00056860"/>
    </source>
</evidence>
<dbReference type="Gene3D" id="1.10.287.130">
    <property type="match status" value="1"/>
</dbReference>
<reference evidence="33 34" key="1">
    <citation type="journal article" date="2018" name="PLoS Genet.">
        <title>Population sequencing reveals clonal diversity and ancestral inbreeding in the grapevine cultivar Chardonnay.</title>
        <authorList>
            <person name="Roach M.J."/>
            <person name="Johnson D.L."/>
            <person name="Bohlmann J."/>
            <person name="van Vuuren H.J."/>
            <person name="Jones S.J."/>
            <person name="Pretorius I.S."/>
            <person name="Schmidt S.A."/>
            <person name="Borneman A.R."/>
        </authorList>
    </citation>
    <scope>NUCLEOTIDE SEQUENCE [LARGE SCALE GENOMIC DNA]</scope>
    <source>
        <strain evidence="34">cv. Chardonnay</strain>
        <strain evidence="33">I10V1</strain>
        <tissue evidence="33">Leaf</tissue>
    </source>
</reference>
<accession>A0A438KMA9</accession>
<keyword evidence="16 22" id="KW-0902">Two-component regulatory system</keyword>
<evidence type="ECO:0000256" key="26">
    <source>
        <dbReference type="PROSITE-ProRule" id="PRU00169"/>
    </source>
</evidence>
<dbReference type="CDD" id="cd16938">
    <property type="entry name" value="HATPase_ETR2_ERS2-EIN4-like"/>
    <property type="match status" value="1"/>
</dbReference>
<dbReference type="InterPro" id="IPR003661">
    <property type="entry name" value="HisK_dim/P_dom"/>
</dbReference>
<dbReference type="PROSITE" id="PS50110">
    <property type="entry name" value="RESPONSE_REGULATORY"/>
    <property type="match status" value="1"/>
</dbReference>
<evidence type="ECO:0000256" key="5">
    <source>
        <dbReference type="ARBA" id="ARBA00022679"/>
    </source>
</evidence>
<evidence type="ECO:0000313" key="33">
    <source>
        <dbReference type="EMBL" id="RVX22335.1"/>
    </source>
</evidence>
<keyword evidence="11 22" id="KW-0256">Endoplasmic reticulum</keyword>
<evidence type="ECO:0000256" key="16">
    <source>
        <dbReference type="ARBA" id="ARBA00023012"/>
    </source>
</evidence>
<dbReference type="Pfam" id="PF00512">
    <property type="entry name" value="HisKA"/>
    <property type="match status" value="1"/>
</dbReference>
<feature type="disulfide bond" description="Interchain" evidence="24">
    <location>
        <position position="30"/>
    </location>
</feature>
<evidence type="ECO:0000256" key="4">
    <source>
        <dbReference type="ARBA" id="ARBA00022553"/>
    </source>
</evidence>
<evidence type="ECO:0000256" key="28">
    <source>
        <dbReference type="SAM" id="Phobius"/>
    </source>
</evidence>
<organism evidence="33 34">
    <name type="scientific">Vitis vinifera</name>
    <name type="common">Grape</name>
    <dbReference type="NCBI Taxonomy" id="29760"/>
    <lineage>
        <taxon>Eukaryota</taxon>
        <taxon>Viridiplantae</taxon>
        <taxon>Streptophyta</taxon>
        <taxon>Embryophyta</taxon>
        <taxon>Tracheophyta</taxon>
        <taxon>Spermatophyta</taxon>
        <taxon>Magnoliopsida</taxon>
        <taxon>eudicotyledons</taxon>
        <taxon>Gunneridae</taxon>
        <taxon>Pentapetalae</taxon>
        <taxon>rosids</taxon>
        <taxon>Vitales</taxon>
        <taxon>Vitaceae</taxon>
        <taxon>Viteae</taxon>
        <taxon>Vitis</taxon>
    </lineage>
</organism>
<evidence type="ECO:0000256" key="22">
    <source>
        <dbReference type="PIRNR" id="PIRNR026389"/>
    </source>
</evidence>
<feature type="transmembrane region" description="Helical" evidence="28">
    <location>
        <begin position="50"/>
        <end position="67"/>
    </location>
</feature>
<evidence type="ECO:0000256" key="11">
    <source>
        <dbReference type="ARBA" id="ARBA00022824"/>
    </source>
</evidence>
<dbReference type="CDD" id="cd19933">
    <property type="entry name" value="REC_ETR-like"/>
    <property type="match status" value="1"/>
</dbReference>
<evidence type="ECO:0000256" key="13">
    <source>
        <dbReference type="ARBA" id="ARBA00022843"/>
    </source>
</evidence>
<dbReference type="PANTHER" id="PTHR24423">
    <property type="entry name" value="TWO-COMPONENT SENSOR HISTIDINE KINASE"/>
    <property type="match status" value="1"/>
</dbReference>
<dbReference type="GO" id="GO:0004674">
    <property type="term" value="F:protein serine/threonine kinase activity"/>
    <property type="evidence" value="ECO:0007669"/>
    <property type="project" value="UniProtKB-ARBA"/>
</dbReference>
<evidence type="ECO:0000256" key="14">
    <source>
        <dbReference type="ARBA" id="ARBA00022989"/>
    </source>
</evidence>
<dbReference type="FunFam" id="3.40.50.2300:FF:000240">
    <property type="entry name" value="Ethylene receptor"/>
    <property type="match status" value="1"/>
</dbReference>
<keyword evidence="5 22" id="KW-0808">Transferase</keyword>
<evidence type="ECO:0000256" key="8">
    <source>
        <dbReference type="ARBA" id="ARBA00022741"/>
    </source>
</evidence>
<dbReference type="Proteomes" id="UP000288805">
    <property type="component" value="Unassembled WGS sequence"/>
</dbReference>
<dbReference type="InterPro" id="IPR058544">
    <property type="entry name" value="ETR1_N"/>
</dbReference>
<proteinExistence type="inferred from homology"/>
<dbReference type="SMART" id="SM00448">
    <property type="entry name" value="REC"/>
    <property type="match status" value="1"/>
</dbReference>
<dbReference type="Gene3D" id="3.30.565.10">
    <property type="entry name" value="Histidine kinase-like ATPase, C-terminal domain"/>
    <property type="match status" value="1"/>
</dbReference>
<keyword evidence="19 22" id="KW-0675">Receptor</keyword>
<evidence type="ECO:0000256" key="6">
    <source>
        <dbReference type="ARBA" id="ARBA00022692"/>
    </source>
</evidence>
<evidence type="ECO:0000256" key="25">
    <source>
        <dbReference type="PIRSR" id="PIRSR026389-4"/>
    </source>
</evidence>
<dbReference type="SUPFAM" id="SSF55781">
    <property type="entry name" value="GAF domain-like"/>
    <property type="match status" value="1"/>
</dbReference>
<feature type="transmembrane region" description="Helical" evidence="28">
    <location>
        <begin position="106"/>
        <end position="136"/>
    </location>
</feature>
<dbReference type="EMBL" id="QGNW01001106">
    <property type="protein sequence ID" value="RVW55874.1"/>
    <property type="molecule type" value="Genomic_DNA"/>
</dbReference>
<dbReference type="Pfam" id="PF25487">
    <property type="entry name" value="ETR1_N"/>
    <property type="match status" value="1"/>
</dbReference>
<dbReference type="Gene3D" id="3.30.450.40">
    <property type="match status" value="1"/>
</dbReference>
<dbReference type="GO" id="GO:0005524">
    <property type="term" value="F:ATP binding"/>
    <property type="evidence" value="ECO:0007669"/>
    <property type="project" value="UniProtKB-UniRule"/>
</dbReference>
<keyword evidence="4 26" id="KW-0597">Phosphoprotein</keyword>
<evidence type="ECO:0000313" key="34">
    <source>
        <dbReference type="Proteomes" id="UP000288805"/>
    </source>
</evidence>
<dbReference type="InterPro" id="IPR005467">
    <property type="entry name" value="His_kinase_dom"/>
</dbReference>
<evidence type="ECO:0000256" key="15">
    <source>
        <dbReference type="ARBA" id="ARBA00023008"/>
    </source>
</evidence>
<evidence type="ECO:0000259" key="30">
    <source>
        <dbReference type="PROSITE" id="PS50109"/>
    </source>
</evidence>
<evidence type="ECO:0000256" key="21">
    <source>
        <dbReference type="ARBA" id="ARBA00062048"/>
    </source>
</evidence>
<feature type="domain" description="Response regulatory" evidence="31">
    <location>
        <begin position="639"/>
        <end position="757"/>
    </location>
</feature>
<dbReference type="Pfam" id="PF01590">
    <property type="entry name" value="GAF"/>
    <property type="match status" value="1"/>
</dbReference>
<dbReference type="InterPro" id="IPR029016">
    <property type="entry name" value="GAF-like_dom_sf"/>
</dbReference>
<keyword evidence="13" id="KW-0832">Ubl conjugation</keyword>
<evidence type="ECO:0000256" key="12">
    <source>
        <dbReference type="ARBA" id="ARBA00022840"/>
    </source>
</evidence>
<dbReference type="InterPro" id="IPR036890">
    <property type="entry name" value="HATPase_C_sf"/>
</dbReference>
<sequence>MLKRLAPGLLISSLLISASAVDNSFPRCNCEDEGFWSVENILECQKVSDFLIAVAYFSIPIELLYFVSCSNVPFKWVLFQFIAFIVLCGLTHLLNGWTYGPHPFQLMLALTIFKFLTALVSCATAITLITLIPLLLKVKVREFMLKKKTWDLGREVGIIKKKKEAGLHVRMLTHEIRKSLDRHTILHTTLVELSNTLDLQNCAVWMPNENKTEMNLTHELKGRNFYNFSIPINDPVVAMIKRSDEVHTLSTDSALATASSGTSGEPGPVAAIRMPMLRVSNFKGGTPELVQACYAILVLVLKSGQARSWTSQELDIVKVVADQVAVAVSHAAVLEESQLMRDQLAEQNRALQQAKRNAMMASQARNSFQKVMSDGMRRPMHSISGLLSMMQDEKLNSEQRLIIDAMAKTSNVLSTLINDVMEISTKDTGRFQLDVRSFRLHSMIKEAACLAKCLCVYRGFGFAIEVEKSLPDHVIGEERRVFQVILHMVGNLLNGTNGGGSVTFRVLSETGSQGRHDQRWATWKSNSSDGYVYIKFEIGINNADQSEGSISTGSISTVQLGGGRQTSDQIDEGLSFTMCRRLAQLMQGNIWLVPNPQGFAKSMALVLRFQLQPSIGINISEPGESSEHPHSNSLFRGLQVLLADDDDTNRAVTRKLLEKLGCIVSVVSSGFECLGALGPAASSFQIVLLDLHMPELDGFEVAMRIRKFRSRSWPLIVALTASADEDVWERCLEIGMNGIIRKPVLLDGIAEELRRVLLQANNVV</sequence>
<dbReference type="GO" id="GO:0005789">
    <property type="term" value="C:endoplasmic reticulum membrane"/>
    <property type="evidence" value="ECO:0007669"/>
    <property type="project" value="UniProtKB-SubCell"/>
</dbReference>
<evidence type="ECO:0000256" key="7">
    <source>
        <dbReference type="ARBA" id="ARBA00022723"/>
    </source>
</evidence>